<sequence>PFQRTVTLHKDSSGYVGFVIKKGQVASIARGTSAARNGLLTNHYICEVNGQNVIGLRDRDVTDILANAGDVVTLTITPAVIYEHMVKKLSPGLVKASMDHSVPDV</sequence>
<dbReference type="InterPro" id="IPR036034">
    <property type="entry name" value="PDZ_sf"/>
</dbReference>
<gene>
    <name evidence="4" type="primary">SDCBP2</name>
</gene>
<proteinExistence type="predicted"/>
<dbReference type="Gene3D" id="2.30.42.10">
    <property type="match status" value="1"/>
</dbReference>
<dbReference type="RefSeq" id="XP_015272114.1">
    <property type="nucleotide sequence ID" value="XM_015416628.1"/>
</dbReference>
<evidence type="ECO:0000259" key="2">
    <source>
        <dbReference type="PROSITE" id="PS50106"/>
    </source>
</evidence>
<keyword evidence="3" id="KW-1185">Reference proteome</keyword>
<dbReference type="SMART" id="SM00228">
    <property type="entry name" value="PDZ"/>
    <property type="match status" value="1"/>
</dbReference>
<dbReference type="PANTHER" id="PTHR12345:SF13">
    <property type="entry name" value="SYNTENIN-2"/>
    <property type="match status" value="1"/>
</dbReference>
<dbReference type="InterPro" id="IPR051230">
    <property type="entry name" value="APP-Binding"/>
</dbReference>
<evidence type="ECO:0000313" key="3">
    <source>
        <dbReference type="Proteomes" id="UP000694871"/>
    </source>
</evidence>
<keyword evidence="1" id="KW-0677">Repeat</keyword>
<dbReference type="PROSITE" id="PS50106">
    <property type="entry name" value="PDZ"/>
    <property type="match status" value="1"/>
</dbReference>
<dbReference type="Pfam" id="PF00595">
    <property type="entry name" value="PDZ"/>
    <property type="match status" value="1"/>
</dbReference>
<dbReference type="InterPro" id="IPR001478">
    <property type="entry name" value="PDZ"/>
</dbReference>
<dbReference type="Proteomes" id="UP000694871">
    <property type="component" value="Unplaced"/>
</dbReference>
<name>A0ABM1KEH7_GEKJA</name>
<dbReference type="PANTHER" id="PTHR12345">
    <property type="entry name" value="SYNTENIN RELATED"/>
    <property type="match status" value="1"/>
</dbReference>
<dbReference type="SUPFAM" id="SSF50156">
    <property type="entry name" value="PDZ domain-like"/>
    <property type="match status" value="1"/>
</dbReference>
<accession>A0ABM1KEH7</accession>
<organism evidence="3 4">
    <name type="scientific">Gekko japonicus</name>
    <name type="common">Schlegel's Japanese gecko</name>
    <dbReference type="NCBI Taxonomy" id="146911"/>
    <lineage>
        <taxon>Eukaryota</taxon>
        <taxon>Metazoa</taxon>
        <taxon>Chordata</taxon>
        <taxon>Craniata</taxon>
        <taxon>Vertebrata</taxon>
        <taxon>Euteleostomi</taxon>
        <taxon>Lepidosauria</taxon>
        <taxon>Squamata</taxon>
        <taxon>Bifurcata</taxon>
        <taxon>Gekkota</taxon>
        <taxon>Gekkonidae</taxon>
        <taxon>Gekkoninae</taxon>
        <taxon>Gekko</taxon>
    </lineage>
</organism>
<feature type="non-terminal residue" evidence="4">
    <location>
        <position position="1"/>
    </location>
</feature>
<evidence type="ECO:0000256" key="1">
    <source>
        <dbReference type="ARBA" id="ARBA00022737"/>
    </source>
</evidence>
<protein>
    <submittedName>
        <fullName evidence="4">Syntenin-2</fullName>
    </submittedName>
</protein>
<feature type="domain" description="PDZ" evidence="2">
    <location>
        <begin position="5"/>
        <end position="80"/>
    </location>
</feature>
<dbReference type="GeneID" id="107115020"/>
<evidence type="ECO:0000313" key="4">
    <source>
        <dbReference type="RefSeq" id="XP_015272114.1"/>
    </source>
</evidence>
<reference evidence="4" key="1">
    <citation type="submission" date="2025-08" db="UniProtKB">
        <authorList>
            <consortium name="RefSeq"/>
        </authorList>
    </citation>
    <scope>IDENTIFICATION</scope>
</reference>